<keyword evidence="3" id="KW-1185">Reference proteome</keyword>
<protein>
    <submittedName>
        <fullName evidence="2">Uncharacterized protein</fullName>
    </submittedName>
</protein>
<dbReference type="AlphaFoldDB" id="A0A315VGX4"/>
<feature type="compositionally biased region" description="Basic and acidic residues" evidence="1">
    <location>
        <begin position="68"/>
        <end position="78"/>
    </location>
</feature>
<feature type="region of interest" description="Disordered" evidence="1">
    <location>
        <begin position="171"/>
        <end position="199"/>
    </location>
</feature>
<feature type="non-terminal residue" evidence="2">
    <location>
        <position position="256"/>
    </location>
</feature>
<name>A0A315VGX4_GAMAF</name>
<evidence type="ECO:0000256" key="1">
    <source>
        <dbReference type="SAM" id="MobiDB-lite"/>
    </source>
</evidence>
<feature type="compositionally biased region" description="Polar residues" evidence="1">
    <location>
        <begin position="141"/>
        <end position="156"/>
    </location>
</feature>
<dbReference type="Proteomes" id="UP000250572">
    <property type="component" value="Unassembled WGS sequence"/>
</dbReference>
<proteinExistence type="predicted"/>
<comment type="caution">
    <text evidence="2">The sequence shown here is derived from an EMBL/GenBank/DDBJ whole genome shotgun (WGS) entry which is preliminary data.</text>
</comment>
<sequence length="256" mass="28546">MKEFDMRNKQSINSVGLPQQRNFSGSIELLCNYANPKREKKWVKKALSAPLSQKTESSGATSVQAEIQTEKSGEEIIESRSIQTPEDTTSANIGVWDEEILEDQCIDHEETLAEEPVIATVTQGDEDYLLETHLSTGEDMSPQSVSAHPSTTQNAPSEPCWYCLRSLDSESHPNVTEQEEDSDPESHLPSTGQKVNYQTDPRPHFGVACSSHSTCRPLWGSEGPCWGPRNQELAEQTDTCPHCHLGLPLDTLRWHE</sequence>
<reference evidence="2 3" key="1">
    <citation type="journal article" date="2018" name="G3 (Bethesda)">
        <title>A High-Quality Reference Genome for the Invasive Mosquitofish Gambusia affinis Using a Chicago Library.</title>
        <authorList>
            <person name="Hoffberg S.L."/>
            <person name="Troendle N.J."/>
            <person name="Glenn T.C."/>
            <person name="Mahmud O."/>
            <person name="Louha S."/>
            <person name="Chalopin D."/>
            <person name="Bennetzen J.L."/>
            <person name="Mauricio R."/>
        </authorList>
    </citation>
    <scope>NUCLEOTIDE SEQUENCE [LARGE SCALE GENOMIC DNA]</scope>
    <source>
        <strain evidence="2">NE01/NJP1002.9</strain>
        <tissue evidence="2">Muscle</tissue>
    </source>
</reference>
<evidence type="ECO:0000313" key="3">
    <source>
        <dbReference type="Proteomes" id="UP000250572"/>
    </source>
</evidence>
<feature type="compositionally biased region" description="Polar residues" evidence="1">
    <location>
        <begin position="50"/>
        <end position="67"/>
    </location>
</feature>
<feature type="region of interest" description="Disordered" evidence="1">
    <location>
        <begin position="50"/>
        <end position="88"/>
    </location>
</feature>
<feature type="region of interest" description="Disordered" evidence="1">
    <location>
        <begin position="137"/>
        <end position="156"/>
    </location>
</feature>
<organism evidence="2 3">
    <name type="scientific">Gambusia affinis</name>
    <name type="common">Western mosquitofish</name>
    <name type="synonym">Heterandria affinis</name>
    <dbReference type="NCBI Taxonomy" id="33528"/>
    <lineage>
        <taxon>Eukaryota</taxon>
        <taxon>Metazoa</taxon>
        <taxon>Chordata</taxon>
        <taxon>Craniata</taxon>
        <taxon>Vertebrata</taxon>
        <taxon>Euteleostomi</taxon>
        <taxon>Actinopterygii</taxon>
        <taxon>Neopterygii</taxon>
        <taxon>Teleostei</taxon>
        <taxon>Neoteleostei</taxon>
        <taxon>Acanthomorphata</taxon>
        <taxon>Ovalentaria</taxon>
        <taxon>Atherinomorphae</taxon>
        <taxon>Cyprinodontiformes</taxon>
        <taxon>Poeciliidae</taxon>
        <taxon>Poeciliinae</taxon>
        <taxon>Gambusia</taxon>
    </lineage>
</organism>
<dbReference type="EMBL" id="NHOQ01001678">
    <property type="protein sequence ID" value="PWA22713.1"/>
    <property type="molecule type" value="Genomic_DNA"/>
</dbReference>
<accession>A0A315VGX4</accession>
<gene>
    <name evidence="2" type="ORF">CCH79_00001858</name>
</gene>
<evidence type="ECO:0000313" key="2">
    <source>
        <dbReference type="EMBL" id="PWA22713.1"/>
    </source>
</evidence>
<feature type="compositionally biased region" description="Polar residues" evidence="1">
    <location>
        <begin position="188"/>
        <end position="199"/>
    </location>
</feature>